<feature type="compositionally biased region" description="Polar residues" evidence="3">
    <location>
        <begin position="536"/>
        <end position="547"/>
    </location>
</feature>
<dbReference type="GO" id="GO:0001181">
    <property type="term" value="F:RNA polymerase I general transcription initiation factor activity"/>
    <property type="evidence" value="ECO:0007669"/>
    <property type="project" value="InterPro"/>
</dbReference>
<evidence type="ECO:0000256" key="1">
    <source>
        <dbReference type="ARBA" id="ARBA00010098"/>
    </source>
</evidence>
<sequence length="822" mass="89251">MPGATPRQSAKPSTFDSAYGVRVWVKQALQGKAKGQWESYNNLLQQFRDLKVEAARGEFEAILSELLRAIIQSVSILDDQLHRALINEIMDLSVWRNSKVIRDPLLELVTHMVVAKGSMADSCMQLLVSSLYVVKPPQAVEDLFPGMGWVPSAEELLIQDDVIACLRKIIVLVPTAPPRIIQLAAASAPFKHAPLDMHCLYLRGIAQLAEGPNGATVRDELLATMVNQLIAVDVEIKWQDIVDAMAEAAQEEEAAAEEAAKAAEEEVDIFALEAEAQQRQALGHAEDAGKLLHDPISGRGGWEGATAAGQDAQPSSAEPERPAAPPSREMASTSDETADKLDAMMEMVMQHLDSRWDMGQGHSTWRGLLSAFERFLLPTQRSKFAQFTLFHVAQKDPSHCCRSFIDLLLKRLADERLPPIFRSACAAYLASFLARASFVSHHVVAGALRCLASWALEYAASQDFSAASLNGMPGSRQQVSEPASLLQTNHRHLVNRHQAFYAACQGLLYVLCYRLESLLAATTVQPPPASRHRSAVDQSMQGAGSPAQATRSMFPQLVVPLLHHRFRPLAVCVPNVVREFHQQTVRHHLMDWTSLQPELELHGISSDPHAPAQPAGTAEGTYRRARPLEMFFPFDPFLLPKSAKFLSLPTTYIEWRGGRASTAADADAGPAEEEAGMQTGMDEGEEGEEEDDSELGSSSESDAEDIDIEMPAASPPARRTIGRSLSERPASGDFAKGQGAVPIGWPRRSPIGAKSQTWMPGQAMGISPASGSGGSGLSPGLPRSCSLGGVSPPNWATHPMSCTPDLGNGFPQLQRSLLTNQP</sequence>
<evidence type="ECO:0000256" key="3">
    <source>
        <dbReference type="SAM" id="MobiDB-lite"/>
    </source>
</evidence>
<reference evidence="4 5" key="1">
    <citation type="journal article" date="2024" name="Nat. Commun.">
        <title>Phylogenomics reveals the evolutionary origins of lichenization in chlorophyte algae.</title>
        <authorList>
            <person name="Puginier C."/>
            <person name="Libourel C."/>
            <person name="Otte J."/>
            <person name="Skaloud P."/>
            <person name="Haon M."/>
            <person name="Grisel S."/>
            <person name="Petersen M."/>
            <person name="Berrin J.G."/>
            <person name="Delaux P.M."/>
            <person name="Dal Grande F."/>
            <person name="Keller J."/>
        </authorList>
    </citation>
    <scope>NUCLEOTIDE SEQUENCE [LARGE SCALE GENOMIC DNA]</scope>
    <source>
        <strain evidence="4 5">SAG 2145</strain>
    </source>
</reference>
<dbReference type="GO" id="GO:0005634">
    <property type="term" value="C:nucleus"/>
    <property type="evidence" value="ECO:0007669"/>
    <property type="project" value="TreeGrafter"/>
</dbReference>
<dbReference type="EMBL" id="JALJOS010000020">
    <property type="protein sequence ID" value="KAK9826701.1"/>
    <property type="molecule type" value="Genomic_DNA"/>
</dbReference>
<feature type="region of interest" description="Disordered" evidence="3">
    <location>
        <begin position="796"/>
        <end position="822"/>
    </location>
</feature>
<dbReference type="PANTHER" id="PTHR12790">
    <property type="entry name" value="TRANSCRIPTION INITIATION FACTOR IA RRN3"/>
    <property type="match status" value="1"/>
</dbReference>
<dbReference type="PANTHER" id="PTHR12790:SF0">
    <property type="entry name" value="RNA POLYMERASE I-SPECIFIC TRANSCRIPTION INITIATION FACTOR RRN3-RELATED"/>
    <property type="match status" value="1"/>
</dbReference>
<gene>
    <name evidence="4" type="ORF">WJX74_010993</name>
</gene>
<feature type="region of interest" description="Disordered" evidence="3">
    <location>
        <begin position="292"/>
        <end position="335"/>
    </location>
</feature>
<feature type="coiled-coil region" evidence="2">
    <location>
        <begin position="242"/>
        <end position="280"/>
    </location>
</feature>
<evidence type="ECO:0000313" key="5">
    <source>
        <dbReference type="Proteomes" id="UP001438707"/>
    </source>
</evidence>
<feature type="compositionally biased region" description="Acidic residues" evidence="3">
    <location>
        <begin position="682"/>
        <end position="694"/>
    </location>
</feature>
<feature type="region of interest" description="Disordered" evidence="3">
    <location>
        <begin position="766"/>
        <end position="785"/>
    </location>
</feature>
<dbReference type="GO" id="GO:0001042">
    <property type="term" value="F:RNA polymerase I core binding"/>
    <property type="evidence" value="ECO:0007669"/>
    <property type="project" value="TreeGrafter"/>
</dbReference>
<comment type="caution">
    <text evidence="4">The sequence shown here is derived from an EMBL/GenBank/DDBJ whole genome shotgun (WGS) entry which is preliminary data.</text>
</comment>
<name>A0AAW1QZK7_9CHLO</name>
<dbReference type="GO" id="GO:0006361">
    <property type="term" value="P:transcription initiation at RNA polymerase I promoter"/>
    <property type="evidence" value="ECO:0007669"/>
    <property type="project" value="InterPro"/>
</dbReference>
<keyword evidence="2" id="KW-0175">Coiled coil</keyword>
<dbReference type="InterPro" id="IPR007991">
    <property type="entry name" value="RNA_pol_I_trans_ini_fac_RRN3"/>
</dbReference>
<dbReference type="AlphaFoldDB" id="A0AAW1QZK7"/>
<proteinExistence type="inferred from homology"/>
<accession>A0AAW1QZK7</accession>
<dbReference type="Proteomes" id="UP001438707">
    <property type="component" value="Unassembled WGS sequence"/>
</dbReference>
<keyword evidence="5" id="KW-1185">Reference proteome</keyword>
<dbReference type="Pfam" id="PF05327">
    <property type="entry name" value="RRN3"/>
    <property type="match status" value="1"/>
</dbReference>
<evidence type="ECO:0000256" key="2">
    <source>
        <dbReference type="SAM" id="Coils"/>
    </source>
</evidence>
<evidence type="ECO:0008006" key="6">
    <source>
        <dbReference type="Google" id="ProtNLM"/>
    </source>
</evidence>
<comment type="similarity">
    <text evidence="1">Belongs to the RRN3 family.</text>
</comment>
<organism evidence="4 5">
    <name type="scientific">Apatococcus lobatus</name>
    <dbReference type="NCBI Taxonomy" id="904363"/>
    <lineage>
        <taxon>Eukaryota</taxon>
        <taxon>Viridiplantae</taxon>
        <taxon>Chlorophyta</taxon>
        <taxon>core chlorophytes</taxon>
        <taxon>Trebouxiophyceae</taxon>
        <taxon>Chlorellales</taxon>
        <taxon>Chlorellaceae</taxon>
        <taxon>Apatococcus</taxon>
    </lineage>
</organism>
<feature type="compositionally biased region" description="Polar residues" evidence="3">
    <location>
        <begin position="811"/>
        <end position="822"/>
    </location>
</feature>
<feature type="region of interest" description="Disordered" evidence="3">
    <location>
        <begin position="661"/>
        <end position="746"/>
    </location>
</feature>
<feature type="region of interest" description="Disordered" evidence="3">
    <location>
        <begin position="526"/>
        <end position="547"/>
    </location>
</feature>
<evidence type="ECO:0000313" key="4">
    <source>
        <dbReference type="EMBL" id="KAK9826701.1"/>
    </source>
</evidence>
<protein>
    <recommendedName>
        <fullName evidence="6">RNA polymerase I-specific transcription initiation factor RRN3</fullName>
    </recommendedName>
</protein>